<dbReference type="GO" id="GO:0000243">
    <property type="term" value="C:commitment complex"/>
    <property type="evidence" value="ECO:0007669"/>
    <property type="project" value="TreeGrafter"/>
</dbReference>
<dbReference type="SUPFAM" id="SSF48452">
    <property type="entry name" value="TPR-like"/>
    <property type="match status" value="2"/>
</dbReference>
<protein>
    <recommendedName>
        <fullName evidence="10">Pre-mRNA-processing factor 39</fullName>
    </recommendedName>
</protein>
<feature type="compositionally biased region" description="Low complexity" evidence="7">
    <location>
        <begin position="333"/>
        <end position="343"/>
    </location>
</feature>
<sequence length="824" mass="90938">MGDSDAMVAPTVAVAEYASTVKTDYASNPVVDGVTLSDGTYAASDASNLGDGSAYSIGQDSVMQEAPASADYEEKPTAAVGNVGENLVSQETAVADSIEAESYDSAAIVNGTVDVGAYNAVSHVVNGDMSNNAGGDPGEQQYQGDSGLSPEEERLWSIIRINSLDFSAWTALIEETEKVAEGNIIKIRKIYDAFLAEFPLCYGYWKKYADHEGRLSSVEKVVEVYERGVEGVTYSVDIWLHYCMFAISTYGDPDTVRRLFERGLAYVGTDYLSYPLWDKYIEYEYSQQEWCRLAMIYTRILENPNQQLDRYFTSFKELAASRPLSELQTTEEASAMGAASSGANEQGVEGEVHPDGGEQSHKPESAGLTGGDELEKYVATREEMYSKAKEFDLKIIGFETAIRRPYFHVRALNVSELENWHNYLEFIEREGDLNKIVKLYERCLIACANYPEYWIRYVLCMEASGSMDLANNALARATQVFVKRQPDIHLFAAKFKEQSADILGARAAYQLVHSEISPGLIEAIVKHSNMEYRLGNKEDAFSLYEQAIAIEKGKEQSQTLPMLFVQYARFVYLVAGNIEKAREILDGAVDHVPLSKPFLEALIHLETIQSGLKRLDYLDSLVEKFMVPNADTSSSASPYDREELSSIYLEFVDLFGDLQLIKKAGDRHLKLFLSHKSAPESKKRSADDLLASDKTKMAKLYGGTPSPAQSLMGAYPSAQGQWTAGYGSQPQAWPQAQQAQGQQWTTGYAQQGGYGGYSGYGSSTFTQPQVPASTQQTATYGSYPPTYIAQPLPQQSYAQPAAATFASPQQPASVSQAYYGGTYY</sequence>
<evidence type="ECO:0000313" key="8">
    <source>
        <dbReference type="EMBL" id="KAK9140624.1"/>
    </source>
</evidence>
<feature type="region of interest" description="Disordered" evidence="7">
    <location>
        <begin position="326"/>
        <end position="370"/>
    </location>
</feature>
<dbReference type="PANTHER" id="PTHR17204">
    <property type="entry name" value="PRE-MRNA PROCESSING PROTEIN PRP39-RELATED"/>
    <property type="match status" value="1"/>
</dbReference>
<evidence type="ECO:0000256" key="1">
    <source>
        <dbReference type="ARBA" id="ARBA00004123"/>
    </source>
</evidence>
<comment type="subcellular location">
    <subcellularLocation>
        <location evidence="1">Nucleus</location>
    </subcellularLocation>
</comment>
<dbReference type="EMBL" id="JBBNAG010000004">
    <property type="protein sequence ID" value="KAK9140624.1"/>
    <property type="molecule type" value="Genomic_DNA"/>
</dbReference>
<evidence type="ECO:0000256" key="3">
    <source>
        <dbReference type="ARBA" id="ARBA00022737"/>
    </source>
</evidence>
<reference evidence="8 9" key="1">
    <citation type="submission" date="2024-01" db="EMBL/GenBank/DDBJ databases">
        <title>Genome assemblies of Stephania.</title>
        <authorList>
            <person name="Yang L."/>
        </authorList>
    </citation>
    <scope>NUCLEOTIDE SEQUENCE [LARGE SCALE GENOMIC DNA]</scope>
    <source>
        <strain evidence="8">JXDWG</strain>
        <tissue evidence="8">Leaf</tissue>
    </source>
</reference>
<evidence type="ECO:0000313" key="9">
    <source>
        <dbReference type="Proteomes" id="UP001419268"/>
    </source>
</evidence>
<evidence type="ECO:0000256" key="5">
    <source>
        <dbReference type="ARBA" id="ARBA00023242"/>
    </source>
</evidence>
<dbReference type="Gene3D" id="1.25.40.10">
    <property type="entry name" value="Tetratricopeptide repeat domain"/>
    <property type="match status" value="2"/>
</dbReference>
<dbReference type="GO" id="GO:0005685">
    <property type="term" value="C:U1 snRNP"/>
    <property type="evidence" value="ECO:0007669"/>
    <property type="project" value="TreeGrafter"/>
</dbReference>
<evidence type="ECO:0000256" key="7">
    <source>
        <dbReference type="SAM" id="MobiDB-lite"/>
    </source>
</evidence>
<dbReference type="FunFam" id="1.25.40.10:FF:000064">
    <property type="entry name" value="Putative pre-mrna-processing factor 39"/>
    <property type="match status" value="1"/>
</dbReference>
<dbReference type="Pfam" id="PF23241">
    <property type="entry name" value="HAT_PRP39_C"/>
    <property type="match status" value="1"/>
</dbReference>
<keyword evidence="9" id="KW-1185">Reference proteome</keyword>
<keyword evidence="5" id="KW-0539">Nucleus</keyword>
<organism evidence="8 9">
    <name type="scientific">Stephania cephalantha</name>
    <dbReference type="NCBI Taxonomy" id="152367"/>
    <lineage>
        <taxon>Eukaryota</taxon>
        <taxon>Viridiplantae</taxon>
        <taxon>Streptophyta</taxon>
        <taxon>Embryophyta</taxon>
        <taxon>Tracheophyta</taxon>
        <taxon>Spermatophyta</taxon>
        <taxon>Magnoliopsida</taxon>
        <taxon>Ranunculales</taxon>
        <taxon>Menispermaceae</taxon>
        <taxon>Menispermoideae</taxon>
        <taxon>Cissampelideae</taxon>
        <taxon>Stephania</taxon>
    </lineage>
</organism>
<name>A0AAP0JVH9_9MAGN</name>
<proteinExistence type="inferred from homology"/>
<keyword evidence="4" id="KW-0508">mRNA splicing</keyword>
<dbReference type="Pfam" id="PF23240">
    <property type="entry name" value="HAT_PRP39_N"/>
    <property type="match status" value="1"/>
</dbReference>
<dbReference type="GO" id="GO:0000395">
    <property type="term" value="P:mRNA 5'-splice site recognition"/>
    <property type="evidence" value="ECO:0007669"/>
    <property type="project" value="TreeGrafter"/>
</dbReference>
<dbReference type="PANTHER" id="PTHR17204:SF5">
    <property type="entry name" value="PRE-MRNA-PROCESSING FACTOR 39"/>
    <property type="match status" value="1"/>
</dbReference>
<dbReference type="InterPro" id="IPR003107">
    <property type="entry name" value="HAT"/>
</dbReference>
<evidence type="ECO:0008006" key="10">
    <source>
        <dbReference type="Google" id="ProtNLM"/>
    </source>
</evidence>
<dbReference type="FunFam" id="1.25.40.10:FF:000159">
    <property type="entry name" value="Tetratricopeptide repeat (TPR)-like superfamily protein"/>
    <property type="match status" value="1"/>
</dbReference>
<feature type="compositionally biased region" description="Basic and acidic residues" evidence="7">
    <location>
        <begin position="350"/>
        <end position="364"/>
    </location>
</feature>
<accession>A0AAP0JVH9</accession>
<dbReference type="AlphaFoldDB" id="A0AAP0JVH9"/>
<dbReference type="InterPro" id="IPR011990">
    <property type="entry name" value="TPR-like_helical_dom_sf"/>
</dbReference>
<keyword evidence="3" id="KW-0677">Repeat</keyword>
<evidence type="ECO:0000256" key="4">
    <source>
        <dbReference type="ARBA" id="ARBA00023187"/>
    </source>
</evidence>
<dbReference type="SMART" id="SM00386">
    <property type="entry name" value="HAT"/>
    <property type="match status" value="6"/>
</dbReference>
<feature type="region of interest" description="Disordered" evidence="7">
    <location>
        <begin position="128"/>
        <end position="147"/>
    </location>
</feature>
<comment type="similarity">
    <text evidence="6">Belongs to the PRP39 family.</text>
</comment>
<gene>
    <name evidence="8" type="ORF">Scep_010305</name>
</gene>
<keyword evidence="2" id="KW-0507">mRNA processing</keyword>
<evidence type="ECO:0000256" key="2">
    <source>
        <dbReference type="ARBA" id="ARBA00022664"/>
    </source>
</evidence>
<comment type="caution">
    <text evidence="8">The sequence shown here is derived from an EMBL/GenBank/DDBJ whole genome shotgun (WGS) entry which is preliminary data.</text>
</comment>
<dbReference type="GO" id="GO:0030627">
    <property type="term" value="F:pre-mRNA 5'-splice site binding"/>
    <property type="evidence" value="ECO:0007669"/>
    <property type="project" value="TreeGrafter"/>
</dbReference>
<evidence type="ECO:0000256" key="6">
    <source>
        <dbReference type="ARBA" id="ARBA00038019"/>
    </source>
</evidence>
<dbReference type="InterPro" id="IPR059164">
    <property type="entry name" value="HAT_PRP39_C"/>
</dbReference>
<dbReference type="GO" id="GO:0071004">
    <property type="term" value="C:U2-type prespliceosome"/>
    <property type="evidence" value="ECO:0007669"/>
    <property type="project" value="TreeGrafter"/>
</dbReference>
<dbReference type="Proteomes" id="UP001419268">
    <property type="component" value="Unassembled WGS sequence"/>
</dbReference>